<evidence type="ECO:0000313" key="2">
    <source>
        <dbReference type="Proteomes" id="UP001301012"/>
    </source>
</evidence>
<dbReference type="RefSeq" id="WP_284132623.1">
    <property type="nucleotide sequence ID" value="NZ_JASKYM010000003.1"/>
</dbReference>
<organism evidence="1 2">
    <name type="scientific">Romboutsia sedimentorum</name>
    <dbReference type="NCBI Taxonomy" id="1368474"/>
    <lineage>
        <taxon>Bacteria</taxon>
        <taxon>Bacillati</taxon>
        <taxon>Bacillota</taxon>
        <taxon>Clostridia</taxon>
        <taxon>Peptostreptococcales</taxon>
        <taxon>Peptostreptococcaceae</taxon>
        <taxon>Romboutsia</taxon>
    </lineage>
</organism>
<evidence type="ECO:0008006" key="3">
    <source>
        <dbReference type="Google" id="ProtNLM"/>
    </source>
</evidence>
<comment type="caution">
    <text evidence="1">The sequence shown here is derived from an EMBL/GenBank/DDBJ whole genome shotgun (WGS) entry which is preliminary data.</text>
</comment>
<keyword evidence="2" id="KW-1185">Reference proteome</keyword>
<dbReference type="InterPro" id="IPR029068">
    <property type="entry name" value="Glyas_Bleomycin-R_OHBP_Dase"/>
</dbReference>
<accession>A0ABT7E9S4</accession>
<sequence length="49" mass="5573">MVFKVDNLEDIVALLESKNIKTSPGPMPEYIFTYDPNGLRIGLKEDTFI</sequence>
<dbReference type="EMBL" id="JASKYM010000003">
    <property type="protein sequence ID" value="MDK2563684.1"/>
    <property type="molecule type" value="Genomic_DNA"/>
</dbReference>
<gene>
    <name evidence="1" type="ORF">QOZ84_08995</name>
</gene>
<reference evidence="1 2" key="1">
    <citation type="submission" date="2023-05" db="EMBL/GenBank/DDBJ databases">
        <title>Rombocin, a short stable natural nisin variant, displays selective antimicrobial activity against Listeria monocytogenes and employs dual mode of action to kill target bacterial strains.</title>
        <authorList>
            <person name="Wambui J."/>
            <person name="Stephan R."/>
            <person name="Kuipers O.P."/>
        </authorList>
    </citation>
    <scope>NUCLEOTIDE SEQUENCE [LARGE SCALE GENOMIC DNA]</scope>
    <source>
        <strain evidence="1 2">RC002</strain>
    </source>
</reference>
<proteinExistence type="predicted"/>
<dbReference type="Proteomes" id="UP001301012">
    <property type="component" value="Unassembled WGS sequence"/>
</dbReference>
<evidence type="ECO:0000313" key="1">
    <source>
        <dbReference type="EMBL" id="MDK2563684.1"/>
    </source>
</evidence>
<dbReference type="SUPFAM" id="SSF54593">
    <property type="entry name" value="Glyoxalase/Bleomycin resistance protein/Dihydroxybiphenyl dioxygenase"/>
    <property type="match status" value="1"/>
</dbReference>
<protein>
    <recommendedName>
        <fullName evidence="3">VOC domain-containing protein</fullName>
    </recommendedName>
</protein>
<name>A0ABT7E9S4_9FIRM</name>
<dbReference type="Gene3D" id="3.10.180.10">
    <property type="entry name" value="2,3-Dihydroxybiphenyl 1,2-Dioxygenase, domain 1"/>
    <property type="match status" value="1"/>
</dbReference>